<reference evidence="2 3" key="1">
    <citation type="journal article" date="2023" name="Sci. Data">
        <title>Genome assembly of the Korean intertidal mud-creeper Batillaria attramentaria.</title>
        <authorList>
            <person name="Patra A.K."/>
            <person name="Ho P.T."/>
            <person name="Jun S."/>
            <person name="Lee S.J."/>
            <person name="Kim Y."/>
            <person name="Won Y.J."/>
        </authorList>
    </citation>
    <scope>NUCLEOTIDE SEQUENCE [LARGE SCALE GENOMIC DNA]</scope>
    <source>
        <strain evidence="2">Wonlab-2016</strain>
    </source>
</reference>
<evidence type="ECO:0008006" key="4">
    <source>
        <dbReference type="Google" id="ProtNLM"/>
    </source>
</evidence>
<evidence type="ECO:0000313" key="3">
    <source>
        <dbReference type="Proteomes" id="UP001519460"/>
    </source>
</evidence>
<protein>
    <recommendedName>
        <fullName evidence="4">RRM domain-containing protein</fullName>
    </recommendedName>
</protein>
<feature type="compositionally biased region" description="Basic and acidic residues" evidence="1">
    <location>
        <begin position="408"/>
        <end position="427"/>
    </location>
</feature>
<feature type="compositionally biased region" description="Basic and acidic residues" evidence="1">
    <location>
        <begin position="377"/>
        <end position="399"/>
    </location>
</feature>
<name>A0ABD0KIG0_9CAEN</name>
<feature type="region of interest" description="Disordered" evidence="1">
    <location>
        <begin position="194"/>
        <end position="214"/>
    </location>
</feature>
<keyword evidence="3" id="KW-1185">Reference proteome</keyword>
<dbReference type="EMBL" id="JACVVK020000171">
    <property type="protein sequence ID" value="KAK7487001.1"/>
    <property type="molecule type" value="Genomic_DNA"/>
</dbReference>
<accession>A0ABD0KIG0</accession>
<dbReference type="Proteomes" id="UP001519460">
    <property type="component" value="Unassembled WGS sequence"/>
</dbReference>
<organism evidence="2 3">
    <name type="scientific">Batillaria attramentaria</name>
    <dbReference type="NCBI Taxonomy" id="370345"/>
    <lineage>
        <taxon>Eukaryota</taxon>
        <taxon>Metazoa</taxon>
        <taxon>Spiralia</taxon>
        <taxon>Lophotrochozoa</taxon>
        <taxon>Mollusca</taxon>
        <taxon>Gastropoda</taxon>
        <taxon>Caenogastropoda</taxon>
        <taxon>Sorbeoconcha</taxon>
        <taxon>Cerithioidea</taxon>
        <taxon>Batillariidae</taxon>
        <taxon>Batillaria</taxon>
    </lineage>
</organism>
<dbReference type="Pfam" id="PF23085">
    <property type="entry name" value="RRM_PARP14_3"/>
    <property type="match status" value="1"/>
</dbReference>
<evidence type="ECO:0000256" key="1">
    <source>
        <dbReference type="SAM" id="MobiDB-lite"/>
    </source>
</evidence>
<proteinExistence type="predicted"/>
<dbReference type="Gene3D" id="3.30.70.330">
    <property type="match status" value="1"/>
</dbReference>
<evidence type="ECO:0000313" key="2">
    <source>
        <dbReference type="EMBL" id="KAK7487001.1"/>
    </source>
</evidence>
<dbReference type="AlphaFoldDB" id="A0ABD0KIG0"/>
<dbReference type="InterPro" id="IPR012677">
    <property type="entry name" value="Nucleotide-bd_a/b_plait_sf"/>
</dbReference>
<comment type="caution">
    <text evidence="2">The sequence shown here is derived from an EMBL/GenBank/DDBJ whole genome shotgun (WGS) entry which is preliminary data.</text>
</comment>
<sequence length="709" mass="79440">MAEEHDEYWRKKLVVKNIPCDWSADMIKNFLEVVTEADVEDSGVDYFWEWISKAQQQIQETRQPLRLKMIGEAPTSILVRDLVPNLSRDHLFYYFDSPKSGGIEESVLDDGCELFPGLKMAVITFSSHDVAKNVLAVQEHQICEGVRVRVEPCYDEFHKPLLQELAHLSTGPAPSQAKAAGSAKSGTLVQHAQSTPTVLGGPQNSMENGTRRSVDESHYSEVRGQKENSEHIGLLTVRGQGTEDQQWRDLSNSAETETQFALDKIRASRCGVYSGYPPPRTHHTTRQGAGHNHFPLQSFTSQEYQSFEIDGGDFHDRVLYSELPAYEIYGYSHTSTERSSSTDQQMDQFYLHSASDESEDDGLRKPESRASATMMERGSDLQMHLRESEVAAGLRKPESRASATMMERCSDLQMHERESEHPEERTKTQLQSQTAEHLSVPTYKLKILKQCVADFQGCQVTFLEQQGMILFSGTKDDCSNVKQIFLIQSQELAENRRSVPSSISTILQTPQGQRYLDEVNQQYLRCSIEVQESTIICAGLDMREVNSLLEDIVGNIRREICEVPTTLSGSPELLTVKTGLESELMVLLTLPTAGSNKLLVDGINGDVDKAKRELQEHVKNNKLGRKTFKVTGAMADRAVKQWYSKQLEEAKALILCLFLTDMIHNDQRAQGTVAIQGIGQLNLHVLVIINPIMVDLMSSASTPPLSATP</sequence>
<feature type="compositionally biased region" description="Polar residues" evidence="1">
    <location>
        <begin position="194"/>
        <end position="208"/>
    </location>
</feature>
<feature type="region of interest" description="Disordered" evidence="1">
    <location>
        <begin position="353"/>
        <end position="435"/>
    </location>
</feature>
<gene>
    <name evidence="2" type="ORF">BaRGS_00021817</name>
</gene>